<dbReference type="SUPFAM" id="SSF53850">
    <property type="entry name" value="Periplasmic binding protein-like II"/>
    <property type="match status" value="1"/>
</dbReference>
<dbReference type="PANTHER" id="PTHR43649:SF12">
    <property type="entry name" value="DIACETYLCHITOBIOSE BINDING PROTEIN DASA"/>
    <property type="match status" value="1"/>
</dbReference>
<dbReference type="Pfam" id="PF01547">
    <property type="entry name" value="SBP_bac_1"/>
    <property type="match status" value="1"/>
</dbReference>
<organism evidence="1 2">
    <name type="scientific">Paenibacillus allorhizoplanae</name>
    <dbReference type="NCBI Taxonomy" id="2905648"/>
    <lineage>
        <taxon>Bacteria</taxon>
        <taxon>Bacillati</taxon>
        <taxon>Bacillota</taxon>
        <taxon>Bacilli</taxon>
        <taxon>Bacillales</taxon>
        <taxon>Paenibacillaceae</taxon>
        <taxon>Paenibacillus</taxon>
    </lineage>
</organism>
<comment type="caution">
    <text evidence="1">The sequence shown here is derived from an EMBL/GenBank/DDBJ whole genome shotgun (WGS) entry which is preliminary data.</text>
</comment>
<protein>
    <submittedName>
        <fullName evidence="1">Multiple sugar-binding protein</fullName>
    </submittedName>
</protein>
<accession>A0ABN8GTN1</accession>
<dbReference type="RefSeq" id="WP_236290771.1">
    <property type="nucleotide sequence ID" value="NZ_CAKMMW010000016.1"/>
</dbReference>
<dbReference type="Proteomes" id="UP000838821">
    <property type="component" value="Unassembled WGS sequence"/>
</dbReference>
<dbReference type="InterPro" id="IPR006059">
    <property type="entry name" value="SBP"/>
</dbReference>
<reference evidence="1" key="1">
    <citation type="submission" date="2022-01" db="EMBL/GenBank/DDBJ databases">
        <authorList>
            <person name="Criscuolo A."/>
        </authorList>
    </citation>
    <scope>NUCLEOTIDE SEQUENCE</scope>
    <source>
        <strain evidence="1">CIP111891</strain>
    </source>
</reference>
<sequence>MNVFTGKERKWGSLALVGFIFTTLLAGCGSKVEPTKEVAGTPTPAAPAAATATPEVKKDPVKIVFWHYLTDRKDILTEMSKEFTAQTGIQVDIQLFGGDGFKEKTIAAAQTNSLPDILTLAGGPGDLAKFIETKSVMELGKESTDIIGKFPENIVKTYSYKEGNTYKVKDFGTYALPMDTNNMQFMYNKDLFAKAGITAPPKTWAEFLDAVDKLNAKGIAPFATGLGSWVGTSMTEPFMYALLGEEKLKATKQGLEPMVGSAWEKVLGIYAELAKHKAFAPGISTMDLPKAETLFANGQVAMIFDGSWAIGAFNQTNAAFKNYDAFLPPKPDGAVGDIKIPGGVGVPLVVSQGTKHKEETLKFMKFLLAKEQQQKYSASSFNLPANKEAAAAGGKLPDALVNFAQGMTSVYDSPIAFLGDTETVMQKGIQLIVLGQSTPEKVVKQMEDATKKGKAAVK</sequence>
<evidence type="ECO:0000313" key="2">
    <source>
        <dbReference type="Proteomes" id="UP000838821"/>
    </source>
</evidence>
<dbReference type="Gene3D" id="3.40.190.10">
    <property type="entry name" value="Periplasmic binding protein-like II"/>
    <property type="match status" value="2"/>
</dbReference>
<dbReference type="EMBL" id="CAKMMW010000016">
    <property type="protein sequence ID" value="CAH1217626.1"/>
    <property type="molecule type" value="Genomic_DNA"/>
</dbReference>
<dbReference type="InterPro" id="IPR050490">
    <property type="entry name" value="Bact_solute-bd_prot1"/>
</dbReference>
<dbReference type="PANTHER" id="PTHR43649">
    <property type="entry name" value="ARABINOSE-BINDING PROTEIN-RELATED"/>
    <property type="match status" value="1"/>
</dbReference>
<proteinExistence type="predicted"/>
<name>A0ABN8GTN1_9BACL</name>
<gene>
    <name evidence="1" type="primary">msmE_6</name>
    <name evidence="1" type="ORF">PAECIP111891_04606</name>
</gene>
<keyword evidence="2" id="KW-1185">Reference proteome</keyword>
<dbReference type="PROSITE" id="PS51257">
    <property type="entry name" value="PROKAR_LIPOPROTEIN"/>
    <property type="match status" value="1"/>
</dbReference>
<evidence type="ECO:0000313" key="1">
    <source>
        <dbReference type="EMBL" id="CAH1217626.1"/>
    </source>
</evidence>